<feature type="compositionally biased region" description="Polar residues" evidence="1">
    <location>
        <begin position="131"/>
        <end position="142"/>
    </location>
</feature>
<feature type="region of interest" description="Disordered" evidence="1">
    <location>
        <begin position="125"/>
        <end position="144"/>
    </location>
</feature>
<evidence type="ECO:0000256" key="2">
    <source>
        <dbReference type="SAM" id="Phobius"/>
    </source>
</evidence>
<feature type="transmembrane region" description="Helical" evidence="2">
    <location>
        <begin position="82"/>
        <end position="103"/>
    </location>
</feature>
<keyword evidence="2" id="KW-0812">Transmembrane</keyword>
<keyword evidence="2" id="KW-0472">Membrane</keyword>
<dbReference type="EMBL" id="CAFBNB010000200">
    <property type="protein sequence ID" value="CAB4937390.1"/>
    <property type="molecule type" value="Genomic_DNA"/>
</dbReference>
<evidence type="ECO:0000256" key="1">
    <source>
        <dbReference type="SAM" id="MobiDB-lite"/>
    </source>
</evidence>
<protein>
    <submittedName>
        <fullName evidence="3">Unannotated protein</fullName>
    </submittedName>
</protein>
<keyword evidence="2" id="KW-1133">Transmembrane helix</keyword>
<sequence length="275" mass="28101">MTEPVDPTMRTPADFTWPGATPGEQDQWIASILRVDSPMPPAVWDRLASALLAESALRESRGPFEGGDSVTLLATRRPKPRLFVGVVAAAAVLIAAGVLGSLAQNSGGDSGAIVAADAPRSASEAPAALSGAQQNSVSTGEISSPARRVMASGIDYKPDTMTGDVQQVIDTIGASTAKLMADVQPDASPTEGSSGFTSSLPSLKSCLAWLTGSDRVQALLVDRASYQGAPAAVVVVPASPGGPLLSSLDVWIVTLDCVQSDSSILGHHVVSLTSN</sequence>
<name>A0A6J7J361_9ZZZZ</name>
<dbReference type="AlphaFoldDB" id="A0A6J7J361"/>
<proteinExistence type="predicted"/>
<evidence type="ECO:0000313" key="3">
    <source>
        <dbReference type="EMBL" id="CAB4937390.1"/>
    </source>
</evidence>
<accession>A0A6J7J361</accession>
<gene>
    <name evidence="3" type="ORF">UFOPK3720_01062</name>
</gene>
<organism evidence="3">
    <name type="scientific">freshwater metagenome</name>
    <dbReference type="NCBI Taxonomy" id="449393"/>
    <lineage>
        <taxon>unclassified sequences</taxon>
        <taxon>metagenomes</taxon>
        <taxon>ecological metagenomes</taxon>
    </lineage>
</organism>
<reference evidence="3" key="1">
    <citation type="submission" date="2020-05" db="EMBL/GenBank/DDBJ databases">
        <authorList>
            <person name="Chiriac C."/>
            <person name="Salcher M."/>
            <person name="Ghai R."/>
            <person name="Kavagutti S V."/>
        </authorList>
    </citation>
    <scope>NUCLEOTIDE SEQUENCE</scope>
</reference>